<dbReference type="EMBL" id="LJOW01000107">
    <property type="protein sequence ID" value="OBQ42401.1"/>
    <property type="molecule type" value="Genomic_DNA"/>
</dbReference>
<evidence type="ECO:0000313" key="2">
    <source>
        <dbReference type="EMBL" id="OBQ42401.1"/>
    </source>
</evidence>
<dbReference type="SUPFAM" id="SSF47413">
    <property type="entry name" value="lambda repressor-like DNA-binding domains"/>
    <property type="match status" value="1"/>
</dbReference>
<dbReference type="Gene3D" id="1.10.260.40">
    <property type="entry name" value="lambda repressor-like DNA-binding domains"/>
    <property type="match status" value="1"/>
</dbReference>
<name>A0A1B7WZ60_APHFL</name>
<gene>
    <name evidence="2" type="ORF">AN484_18120</name>
</gene>
<protein>
    <recommendedName>
        <fullName evidence="1">HTH cro/C1-type domain-containing protein</fullName>
    </recommendedName>
</protein>
<dbReference type="InterPro" id="IPR010982">
    <property type="entry name" value="Lambda_DNA-bd_dom_sf"/>
</dbReference>
<dbReference type="GO" id="GO:0003677">
    <property type="term" value="F:DNA binding"/>
    <property type="evidence" value="ECO:0007669"/>
    <property type="project" value="InterPro"/>
</dbReference>
<organism evidence="2 3">
    <name type="scientific">Aphanizomenon flos-aquae WA102</name>
    <dbReference type="NCBI Taxonomy" id="1710896"/>
    <lineage>
        <taxon>Bacteria</taxon>
        <taxon>Bacillati</taxon>
        <taxon>Cyanobacteriota</taxon>
        <taxon>Cyanophyceae</taxon>
        <taxon>Nostocales</taxon>
        <taxon>Aphanizomenonaceae</taxon>
        <taxon>Aphanizomenon</taxon>
    </lineage>
</organism>
<sequence length="96" mass="10462">MNVSNKQGAILKQLGQNIKRARLRRNKTMVTLCNEAGISIPTLRAIENGDEGTSIGAYLLALFVLGLEKDLARVAYKDDAGNTIMDSNLGERTKRG</sequence>
<dbReference type="InterPro" id="IPR001387">
    <property type="entry name" value="Cro/C1-type_HTH"/>
</dbReference>
<comment type="caution">
    <text evidence="2">The sequence shown here is derived from an EMBL/GenBank/DDBJ whole genome shotgun (WGS) entry which is preliminary data.</text>
</comment>
<evidence type="ECO:0000313" key="3">
    <source>
        <dbReference type="Proteomes" id="UP000092093"/>
    </source>
</evidence>
<dbReference type="CDD" id="cd00093">
    <property type="entry name" value="HTH_XRE"/>
    <property type="match status" value="1"/>
</dbReference>
<reference evidence="2 3" key="1">
    <citation type="submission" date="2015-09" db="EMBL/GenBank/DDBJ databases">
        <title>Aphanizomenon flos-aquae WA102.</title>
        <authorList>
            <person name="Driscoll C."/>
        </authorList>
    </citation>
    <scope>NUCLEOTIDE SEQUENCE [LARGE SCALE GENOMIC DNA]</scope>
    <source>
        <strain evidence="2">WA102</strain>
    </source>
</reference>
<feature type="domain" description="HTH cro/C1-type" evidence="1">
    <location>
        <begin position="18"/>
        <end position="49"/>
    </location>
</feature>
<dbReference type="PROSITE" id="PS50943">
    <property type="entry name" value="HTH_CROC1"/>
    <property type="match status" value="1"/>
</dbReference>
<proteinExistence type="predicted"/>
<dbReference type="AlphaFoldDB" id="A0A1B7WZ60"/>
<dbReference type="Proteomes" id="UP000092093">
    <property type="component" value="Unassembled WGS sequence"/>
</dbReference>
<accession>A0A1B7WZ60</accession>
<evidence type="ECO:0000259" key="1">
    <source>
        <dbReference type="PROSITE" id="PS50943"/>
    </source>
</evidence>